<feature type="transmembrane region" description="Helical" evidence="2">
    <location>
        <begin position="87"/>
        <end position="108"/>
    </location>
</feature>
<sequence>MCHDQSDSVIRMTRFARSPGDGRVRPAREGQGRSGGGRADPAPAGASRRGSGERDYRLDFFRGLALVFIFMDHIPDNIPSYFTLRSFALSDAAEVFIFISGYTAALVYGRALMREGALMAGAHVWRRTWQLYVAHLCMFMLFNAQVSFTLQHFNNPLFAEELGIGAYLDQPEEAILRVLLLQLQPSFLNILPLYIALLAAFPLVLVALRAHPLLALLPSAALWAVVQVWDVNLPGYPEAREWYFNPLAWQFLFVIAATFGFRRALGQEPVRWPRWLLPAAAGFLVVGGVVQMATMLHAILGAPTGFLVLPLWAVDKTPLPPLRLISMLALAYLVAMLVPRDSRFMISRPGWLLVLCGQQSLYVFCLSILLSVLGNMVLTMFGGRLGLQILVNLAGIVALIGFGLLLSWYSGGGRLPVRPRPPPAGGAA</sequence>
<dbReference type="OrthoDB" id="9775975at2"/>
<proteinExistence type="predicted"/>
<feature type="transmembrane region" description="Helical" evidence="2">
    <location>
        <begin position="213"/>
        <end position="230"/>
    </location>
</feature>
<evidence type="ECO:0000313" key="3">
    <source>
        <dbReference type="EMBL" id="KAA5613776.1"/>
    </source>
</evidence>
<dbReference type="EMBL" id="VWPK01000004">
    <property type="protein sequence ID" value="KAA5613776.1"/>
    <property type="molecule type" value="Genomic_DNA"/>
</dbReference>
<dbReference type="Proteomes" id="UP000325255">
    <property type="component" value="Unassembled WGS sequence"/>
</dbReference>
<accession>A0A5M6IZL2</accession>
<protein>
    <submittedName>
        <fullName evidence="3">OpgC domain-containing protein</fullName>
    </submittedName>
</protein>
<feature type="transmembrane region" description="Helical" evidence="2">
    <location>
        <begin position="385"/>
        <end position="409"/>
    </location>
</feature>
<feature type="transmembrane region" description="Helical" evidence="2">
    <location>
        <begin position="320"/>
        <end position="338"/>
    </location>
</feature>
<keyword evidence="4" id="KW-1185">Reference proteome</keyword>
<reference evidence="3 4" key="1">
    <citation type="submission" date="2019-09" db="EMBL/GenBank/DDBJ databases">
        <title>Genome sequence of Rhodovastum atsumiense, a diverse member of the Acetobacteraceae family of non-sulfur purple photosynthetic bacteria.</title>
        <authorList>
            <person name="Meyer T."/>
            <person name="Kyndt J."/>
        </authorList>
    </citation>
    <scope>NUCLEOTIDE SEQUENCE [LARGE SCALE GENOMIC DNA]</scope>
    <source>
        <strain evidence="3 4">DSM 21279</strain>
    </source>
</reference>
<evidence type="ECO:0000256" key="1">
    <source>
        <dbReference type="SAM" id="MobiDB-lite"/>
    </source>
</evidence>
<keyword evidence="2" id="KW-0812">Transmembrane</keyword>
<feature type="transmembrane region" description="Helical" evidence="2">
    <location>
        <begin position="58"/>
        <end position="75"/>
    </location>
</feature>
<dbReference type="PANTHER" id="PTHR38592">
    <property type="entry name" value="BLL4819 PROTEIN"/>
    <property type="match status" value="1"/>
</dbReference>
<organism evidence="3 4">
    <name type="scientific">Rhodovastum atsumiense</name>
    <dbReference type="NCBI Taxonomy" id="504468"/>
    <lineage>
        <taxon>Bacteria</taxon>
        <taxon>Pseudomonadati</taxon>
        <taxon>Pseudomonadota</taxon>
        <taxon>Alphaproteobacteria</taxon>
        <taxon>Acetobacterales</taxon>
        <taxon>Acetobacteraceae</taxon>
        <taxon>Rhodovastum</taxon>
    </lineage>
</organism>
<feature type="transmembrane region" description="Helical" evidence="2">
    <location>
        <begin position="350"/>
        <end position="373"/>
    </location>
</feature>
<feature type="compositionally biased region" description="Basic and acidic residues" evidence="1">
    <location>
        <begin position="20"/>
        <end position="31"/>
    </location>
</feature>
<evidence type="ECO:0000313" key="4">
    <source>
        <dbReference type="Proteomes" id="UP000325255"/>
    </source>
</evidence>
<keyword evidence="2" id="KW-0472">Membrane</keyword>
<feature type="transmembrane region" description="Helical" evidence="2">
    <location>
        <begin position="242"/>
        <end position="263"/>
    </location>
</feature>
<feature type="transmembrane region" description="Helical" evidence="2">
    <location>
        <begin position="129"/>
        <end position="148"/>
    </location>
</feature>
<evidence type="ECO:0000256" key="2">
    <source>
        <dbReference type="SAM" id="Phobius"/>
    </source>
</evidence>
<feature type="transmembrane region" description="Helical" evidence="2">
    <location>
        <begin position="186"/>
        <end position="206"/>
    </location>
</feature>
<comment type="caution">
    <text evidence="3">The sequence shown here is derived from an EMBL/GenBank/DDBJ whole genome shotgun (WGS) entry which is preliminary data.</text>
</comment>
<keyword evidence="2" id="KW-1133">Transmembrane helix</keyword>
<dbReference type="Pfam" id="PF10129">
    <property type="entry name" value="OpgC_C"/>
    <property type="match status" value="1"/>
</dbReference>
<name>A0A5M6IZL2_9PROT</name>
<dbReference type="PIRSF" id="PIRSF028704">
    <property type="entry name" value="UPC028704"/>
    <property type="match status" value="1"/>
</dbReference>
<feature type="transmembrane region" description="Helical" evidence="2">
    <location>
        <begin position="275"/>
        <end position="300"/>
    </location>
</feature>
<dbReference type="InterPro" id="IPR014550">
    <property type="entry name" value="UCP028704_OpgC"/>
</dbReference>
<feature type="compositionally biased region" description="Low complexity" evidence="1">
    <location>
        <begin position="39"/>
        <end position="49"/>
    </location>
</feature>
<dbReference type="AlphaFoldDB" id="A0A5M6IZL2"/>
<gene>
    <name evidence="3" type="ORF">F1189_03090</name>
</gene>
<dbReference type="PANTHER" id="PTHR38592:SF3">
    <property type="entry name" value="BLL4819 PROTEIN"/>
    <property type="match status" value="1"/>
</dbReference>
<feature type="region of interest" description="Disordered" evidence="1">
    <location>
        <begin position="1"/>
        <end position="52"/>
    </location>
</feature>